<gene>
    <name evidence="2" type="ORF">GQ55_6G234800</name>
</gene>
<feature type="region of interest" description="Disordered" evidence="1">
    <location>
        <begin position="33"/>
        <end position="101"/>
    </location>
</feature>
<reference evidence="2 3" key="1">
    <citation type="submission" date="2018-04" db="EMBL/GenBank/DDBJ databases">
        <title>WGS assembly of Panicum hallii var. hallii HAL2.</title>
        <authorList>
            <person name="Lovell J."/>
            <person name="Jenkins J."/>
            <person name="Lowry D."/>
            <person name="Mamidi S."/>
            <person name="Sreedasyam A."/>
            <person name="Weng X."/>
            <person name="Barry K."/>
            <person name="Bonette J."/>
            <person name="Campitelli B."/>
            <person name="Daum C."/>
            <person name="Gordon S."/>
            <person name="Gould B."/>
            <person name="Lipzen A."/>
            <person name="MacQueen A."/>
            <person name="Palacio-Mejia J."/>
            <person name="Plott C."/>
            <person name="Shakirov E."/>
            <person name="Shu S."/>
            <person name="Yoshinaga Y."/>
            <person name="Zane M."/>
            <person name="Rokhsar D."/>
            <person name="Grimwood J."/>
            <person name="Schmutz J."/>
            <person name="Juenger T."/>
        </authorList>
    </citation>
    <scope>NUCLEOTIDE SEQUENCE [LARGE SCALE GENOMIC DNA]</scope>
    <source>
        <strain evidence="3">cv. HAL2</strain>
    </source>
</reference>
<feature type="region of interest" description="Disordered" evidence="1">
    <location>
        <begin position="214"/>
        <end position="242"/>
    </location>
</feature>
<dbReference type="AlphaFoldDB" id="A0A2T7D8Q8"/>
<proteinExistence type="predicted"/>
<evidence type="ECO:0000313" key="2">
    <source>
        <dbReference type="EMBL" id="PUZ51991.1"/>
    </source>
</evidence>
<dbReference type="Gramene" id="PUZ51991">
    <property type="protein sequence ID" value="PUZ51991"/>
    <property type="gene ID" value="GQ55_6G234800"/>
</dbReference>
<accession>A0A2T7D8Q8</accession>
<dbReference type="EMBL" id="CM009754">
    <property type="protein sequence ID" value="PUZ51991.1"/>
    <property type="molecule type" value="Genomic_DNA"/>
</dbReference>
<protein>
    <submittedName>
        <fullName evidence="2">Uncharacterized protein</fullName>
    </submittedName>
</protein>
<name>A0A2T7D8Q8_9POAL</name>
<dbReference type="Proteomes" id="UP000244336">
    <property type="component" value="Chromosome 6"/>
</dbReference>
<keyword evidence="3" id="KW-1185">Reference proteome</keyword>
<organism evidence="2 3">
    <name type="scientific">Panicum hallii var. hallii</name>
    <dbReference type="NCBI Taxonomy" id="1504633"/>
    <lineage>
        <taxon>Eukaryota</taxon>
        <taxon>Viridiplantae</taxon>
        <taxon>Streptophyta</taxon>
        <taxon>Embryophyta</taxon>
        <taxon>Tracheophyta</taxon>
        <taxon>Spermatophyta</taxon>
        <taxon>Magnoliopsida</taxon>
        <taxon>Liliopsida</taxon>
        <taxon>Poales</taxon>
        <taxon>Poaceae</taxon>
        <taxon>PACMAD clade</taxon>
        <taxon>Panicoideae</taxon>
        <taxon>Panicodae</taxon>
        <taxon>Paniceae</taxon>
        <taxon>Panicinae</taxon>
        <taxon>Panicum</taxon>
        <taxon>Panicum sect. Panicum</taxon>
    </lineage>
</organism>
<dbReference type="OrthoDB" id="10461750at2759"/>
<evidence type="ECO:0000256" key="1">
    <source>
        <dbReference type="SAM" id="MobiDB-lite"/>
    </source>
</evidence>
<feature type="region of interest" description="Disordered" evidence="1">
    <location>
        <begin position="132"/>
        <end position="189"/>
    </location>
</feature>
<sequence length="242" mass="25615">MAGGTSKTPRFAGGSVPAAEATALKILRHRCLSGEPRVDDSPAPASLTRTPHDSERAVGEPSRFVHHPGAAARQGIRFPRRPPLGVTRASPGIIRRRPCPGRVTGRPPGVVWRGLCAPGPGNNCLRAEQRPAVGRGWRRRRAPTPLDGKYDRQAPPRPARARGRPRDPSPGGASRGGEHAPSRRGGGVRAVSCRVAWRVRFRLDVAVCGLNGGWERGAGRSVSQGAQGGGMASTTRALARHP</sequence>
<evidence type="ECO:0000313" key="3">
    <source>
        <dbReference type="Proteomes" id="UP000244336"/>
    </source>
</evidence>